<name>A0ABT0K3L9_9ACTN</name>
<dbReference type="InterPro" id="IPR027383">
    <property type="entry name" value="Znf_put"/>
</dbReference>
<keyword evidence="4" id="KW-0805">Transcription regulation</keyword>
<gene>
    <name evidence="9" type="ORF">MXD59_21690</name>
</gene>
<keyword evidence="5 7" id="KW-0472">Membrane</keyword>
<feature type="domain" description="Putative zinc-finger" evidence="8">
    <location>
        <begin position="7"/>
        <end position="39"/>
    </location>
</feature>
<organism evidence="9 10">
    <name type="scientific">Frankia umida</name>
    <dbReference type="NCBI Taxonomy" id="573489"/>
    <lineage>
        <taxon>Bacteria</taxon>
        <taxon>Bacillati</taxon>
        <taxon>Actinomycetota</taxon>
        <taxon>Actinomycetes</taxon>
        <taxon>Frankiales</taxon>
        <taxon>Frankiaceae</taxon>
        <taxon>Frankia</taxon>
    </lineage>
</organism>
<evidence type="ECO:0000256" key="5">
    <source>
        <dbReference type="ARBA" id="ARBA00023136"/>
    </source>
</evidence>
<evidence type="ECO:0000313" key="9">
    <source>
        <dbReference type="EMBL" id="MCK9878350.1"/>
    </source>
</evidence>
<evidence type="ECO:0000256" key="4">
    <source>
        <dbReference type="ARBA" id="ARBA00023015"/>
    </source>
</evidence>
<evidence type="ECO:0000256" key="2">
    <source>
        <dbReference type="ARBA" id="ARBA00022692"/>
    </source>
</evidence>
<sequence>MTPGHDEVRFLLGAFVLGGLEVDDRNAVDAHLAGCPGCRAELEETASVPALLRRLPGPAGGGERSLDDLLQRVRAERRSVRRTRSWRLAAVAAVLVLCAGIGLVVNSPAANAPTGQSVSFVAAAGTTITGRATLTSKPWGTSLAAAFTSLPGSGPFALEVASINGTTERAASWSSTPTSKASVVGASSIQTDAIDVVRAVNRDGLVLAVAHPRRGA</sequence>
<dbReference type="PANTHER" id="PTHR37461:SF1">
    <property type="entry name" value="ANTI-SIGMA-K FACTOR RSKA"/>
    <property type="match status" value="1"/>
</dbReference>
<comment type="subcellular location">
    <subcellularLocation>
        <location evidence="1">Membrane</location>
        <topology evidence="1">Single-pass membrane protein</topology>
    </subcellularLocation>
</comment>
<evidence type="ECO:0000256" key="7">
    <source>
        <dbReference type="SAM" id="Phobius"/>
    </source>
</evidence>
<dbReference type="InterPro" id="IPR051474">
    <property type="entry name" value="Anti-sigma-K/W_factor"/>
</dbReference>
<dbReference type="InterPro" id="IPR041916">
    <property type="entry name" value="Anti_sigma_zinc_sf"/>
</dbReference>
<dbReference type="Pfam" id="PF13490">
    <property type="entry name" value="zf-HC2"/>
    <property type="match status" value="1"/>
</dbReference>
<feature type="transmembrane region" description="Helical" evidence="7">
    <location>
        <begin position="86"/>
        <end position="105"/>
    </location>
</feature>
<dbReference type="Proteomes" id="UP001201873">
    <property type="component" value="Unassembled WGS sequence"/>
</dbReference>
<evidence type="ECO:0000256" key="6">
    <source>
        <dbReference type="ARBA" id="ARBA00023163"/>
    </source>
</evidence>
<evidence type="ECO:0000313" key="10">
    <source>
        <dbReference type="Proteomes" id="UP001201873"/>
    </source>
</evidence>
<keyword evidence="6" id="KW-0804">Transcription</keyword>
<protein>
    <submittedName>
        <fullName evidence="9">Zf-HC2 domain-containing protein</fullName>
    </submittedName>
</protein>
<proteinExistence type="predicted"/>
<comment type="caution">
    <text evidence="9">The sequence shown here is derived from an EMBL/GenBank/DDBJ whole genome shotgun (WGS) entry which is preliminary data.</text>
</comment>
<keyword evidence="3 7" id="KW-1133">Transmembrane helix</keyword>
<keyword evidence="10" id="KW-1185">Reference proteome</keyword>
<evidence type="ECO:0000256" key="3">
    <source>
        <dbReference type="ARBA" id="ARBA00022989"/>
    </source>
</evidence>
<dbReference type="RefSeq" id="WP_248826470.1">
    <property type="nucleotide sequence ID" value="NZ_JALKFT010000032.1"/>
</dbReference>
<evidence type="ECO:0000256" key="1">
    <source>
        <dbReference type="ARBA" id="ARBA00004167"/>
    </source>
</evidence>
<dbReference type="Gene3D" id="1.10.10.1320">
    <property type="entry name" value="Anti-sigma factor, zinc-finger domain"/>
    <property type="match status" value="1"/>
</dbReference>
<accession>A0ABT0K3L9</accession>
<dbReference type="PANTHER" id="PTHR37461">
    <property type="entry name" value="ANTI-SIGMA-K FACTOR RSKA"/>
    <property type="match status" value="1"/>
</dbReference>
<evidence type="ECO:0000259" key="8">
    <source>
        <dbReference type="Pfam" id="PF13490"/>
    </source>
</evidence>
<keyword evidence="2 7" id="KW-0812">Transmembrane</keyword>
<dbReference type="EMBL" id="JALKFT010000032">
    <property type="protein sequence ID" value="MCK9878350.1"/>
    <property type="molecule type" value="Genomic_DNA"/>
</dbReference>
<reference evidence="9 10" key="1">
    <citation type="submission" date="2022-04" db="EMBL/GenBank/DDBJ databases">
        <title>Genome diversity in the genus Frankia.</title>
        <authorList>
            <person name="Carlos-Shanley C."/>
            <person name="Hahn D."/>
        </authorList>
    </citation>
    <scope>NUCLEOTIDE SEQUENCE [LARGE SCALE GENOMIC DNA]</scope>
    <source>
        <strain evidence="9 10">Ag45/Mut15</strain>
    </source>
</reference>